<name>A0A9W8X6E6_9PLEO</name>
<comment type="caution">
    <text evidence="5">The sequence shown here is derived from an EMBL/GenBank/DDBJ whole genome shotgun (WGS) entry which is preliminary data.</text>
</comment>
<keyword evidence="4" id="KW-0456">Lyase</keyword>
<dbReference type="GO" id="GO:0008299">
    <property type="term" value="P:isoprenoid biosynthetic process"/>
    <property type="evidence" value="ECO:0007669"/>
    <property type="project" value="UniProtKB-ARBA"/>
</dbReference>
<dbReference type="Pfam" id="PF19086">
    <property type="entry name" value="Terpene_syn_C_2"/>
    <property type="match status" value="1"/>
</dbReference>
<evidence type="ECO:0000313" key="6">
    <source>
        <dbReference type="Proteomes" id="UP001140562"/>
    </source>
</evidence>
<reference evidence="5" key="1">
    <citation type="submission" date="2022-10" db="EMBL/GenBank/DDBJ databases">
        <title>Tapping the CABI collections for fungal endophytes: first genome assemblies for Collariella, Neodidymelliopsis, Ascochyta clinopodiicola, Didymella pomorum, Didymosphaeria variabile, Neocosmospora piperis and Neocucurbitaria cava.</title>
        <authorList>
            <person name="Hill R."/>
        </authorList>
    </citation>
    <scope>NUCLEOTIDE SEQUENCE</scope>
    <source>
        <strain evidence="5">IMI 360193</strain>
    </source>
</reference>
<evidence type="ECO:0000313" key="5">
    <source>
        <dbReference type="EMBL" id="KAJ4341879.1"/>
    </source>
</evidence>
<evidence type="ECO:0000256" key="1">
    <source>
        <dbReference type="ARBA" id="ARBA00001946"/>
    </source>
</evidence>
<comment type="similarity">
    <text evidence="2 4">Belongs to the terpene synthase family.</text>
</comment>
<keyword evidence="3 4" id="KW-0460">Magnesium</keyword>
<dbReference type="SFLD" id="SFLDG01020">
    <property type="entry name" value="Terpene_Cyclase_Like_2"/>
    <property type="match status" value="1"/>
</dbReference>
<proteinExistence type="inferred from homology"/>
<dbReference type="PANTHER" id="PTHR35201">
    <property type="entry name" value="TERPENE SYNTHASE"/>
    <property type="match status" value="1"/>
</dbReference>
<dbReference type="OrthoDB" id="2861623at2759"/>
<dbReference type="EC" id="4.2.3.-" evidence="4"/>
<evidence type="ECO:0000256" key="4">
    <source>
        <dbReference type="RuleBase" id="RU366034"/>
    </source>
</evidence>
<dbReference type="InterPro" id="IPR034686">
    <property type="entry name" value="Terpene_cyclase-like_2"/>
</dbReference>
<dbReference type="Proteomes" id="UP001140562">
    <property type="component" value="Unassembled WGS sequence"/>
</dbReference>
<dbReference type="GO" id="GO:0010333">
    <property type="term" value="F:terpene synthase activity"/>
    <property type="evidence" value="ECO:0007669"/>
    <property type="project" value="InterPro"/>
</dbReference>
<sequence length="328" mass="37444">MYQHWPSNTNADVGRMRRDVEKWLGSIVAPGKMLDGLLASDFALFGATLWPCASFDKLKIITYLVIWLFLWDDQFDDVQGSMYADSHAAQIYREQTIAFLRYALGIDAKRPNVRNHIILSFEHIGVAVREHYTLEKCQMFLKELVYYIQMVEQEQSLRLSGSVASLEEFWHYRLGTSAATVILAVNELSWEGGNLPISFYAEKDVEQLYYYTNTIISALNDILSVKKEIKQEAIDSLIPIIFYETGDIQVAVSRVIAFMKGEIKKMDETAAVLLSKYSTTEPELQEQVRLFIESCKYLATGTLVWSSCSRRYGVDEADKVSGDIIMTL</sequence>
<protein>
    <recommendedName>
        <fullName evidence="4">Terpene synthase</fullName>
        <ecNumber evidence="4">4.2.3.-</ecNumber>
    </recommendedName>
</protein>
<dbReference type="SFLD" id="SFLDS00005">
    <property type="entry name" value="Isoprenoid_Synthase_Type_I"/>
    <property type="match status" value="1"/>
</dbReference>
<dbReference type="InterPro" id="IPR008949">
    <property type="entry name" value="Isoprenoid_synthase_dom_sf"/>
</dbReference>
<dbReference type="AlphaFoldDB" id="A0A9W8X6E6"/>
<dbReference type="SUPFAM" id="SSF48576">
    <property type="entry name" value="Terpenoid synthases"/>
    <property type="match status" value="1"/>
</dbReference>
<evidence type="ECO:0000256" key="3">
    <source>
        <dbReference type="ARBA" id="ARBA00022842"/>
    </source>
</evidence>
<keyword evidence="4" id="KW-0479">Metal-binding</keyword>
<comment type="cofactor">
    <cofactor evidence="1 4">
        <name>Mg(2+)</name>
        <dbReference type="ChEBI" id="CHEBI:18420"/>
    </cofactor>
</comment>
<dbReference type="GO" id="GO:0046872">
    <property type="term" value="F:metal ion binding"/>
    <property type="evidence" value="ECO:0007669"/>
    <property type="project" value="UniProtKB-KW"/>
</dbReference>
<gene>
    <name evidence="5" type="ORF">N0V87_001544</name>
</gene>
<keyword evidence="6" id="KW-1185">Reference proteome</keyword>
<accession>A0A9W8X6E6</accession>
<dbReference type="PANTHER" id="PTHR35201:SF4">
    <property type="entry name" value="BETA-PINACENE SYNTHASE-RELATED"/>
    <property type="match status" value="1"/>
</dbReference>
<evidence type="ECO:0000256" key="2">
    <source>
        <dbReference type="ARBA" id="ARBA00006333"/>
    </source>
</evidence>
<dbReference type="Gene3D" id="1.10.600.10">
    <property type="entry name" value="Farnesyl Diphosphate Synthase"/>
    <property type="match status" value="1"/>
</dbReference>
<organism evidence="5 6">
    <name type="scientific">Didymella glomerata</name>
    <dbReference type="NCBI Taxonomy" id="749621"/>
    <lineage>
        <taxon>Eukaryota</taxon>
        <taxon>Fungi</taxon>
        <taxon>Dikarya</taxon>
        <taxon>Ascomycota</taxon>
        <taxon>Pezizomycotina</taxon>
        <taxon>Dothideomycetes</taxon>
        <taxon>Pleosporomycetidae</taxon>
        <taxon>Pleosporales</taxon>
        <taxon>Pleosporineae</taxon>
        <taxon>Didymellaceae</taxon>
        <taxon>Didymella</taxon>
    </lineage>
</organism>
<dbReference type="EMBL" id="JAPEUV010000009">
    <property type="protein sequence ID" value="KAJ4341879.1"/>
    <property type="molecule type" value="Genomic_DNA"/>
</dbReference>